<evidence type="ECO:0000313" key="6">
    <source>
        <dbReference type="EMBL" id="MBN9668910.1"/>
    </source>
</evidence>
<dbReference type="GO" id="GO:0016887">
    <property type="term" value="F:ATP hydrolysis activity"/>
    <property type="evidence" value="ECO:0007669"/>
    <property type="project" value="InterPro"/>
</dbReference>
<name>A0A939J2B5_9HYPH</name>
<evidence type="ECO:0000259" key="5">
    <source>
        <dbReference type="PROSITE" id="PS50893"/>
    </source>
</evidence>
<accession>A0A939J2B5</accession>
<dbReference type="InterPro" id="IPR050166">
    <property type="entry name" value="ABC_transporter_ATP-bind"/>
</dbReference>
<dbReference type="InterPro" id="IPR003593">
    <property type="entry name" value="AAA+_ATPase"/>
</dbReference>
<keyword evidence="3" id="KW-0547">Nucleotide-binding</keyword>
<dbReference type="Pfam" id="PF00005">
    <property type="entry name" value="ABC_tran"/>
    <property type="match status" value="1"/>
</dbReference>
<dbReference type="Gene3D" id="3.40.50.300">
    <property type="entry name" value="P-loop containing nucleotide triphosphate hydrolases"/>
    <property type="match status" value="1"/>
</dbReference>
<feature type="domain" description="ABC transporter" evidence="5">
    <location>
        <begin position="4"/>
        <end position="216"/>
    </location>
</feature>
<organism evidence="6 7">
    <name type="scientific">Roseibium aggregatum</name>
    <dbReference type="NCBI Taxonomy" id="187304"/>
    <lineage>
        <taxon>Bacteria</taxon>
        <taxon>Pseudomonadati</taxon>
        <taxon>Pseudomonadota</taxon>
        <taxon>Alphaproteobacteria</taxon>
        <taxon>Hyphomicrobiales</taxon>
        <taxon>Stappiaceae</taxon>
        <taxon>Roseibium</taxon>
    </lineage>
</organism>
<comment type="similarity">
    <text evidence="1">Belongs to the ABC transporter superfamily.</text>
</comment>
<dbReference type="PANTHER" id="PTHR42788:SF13">
    <property type="entry name" value="ALIPHATIC SULFONATES IMPORT ATP-BINDING PROTEIN SSUB"/>
    <property type="match status" value="1"/>
</dbReference>
<dbReference type="InterPro" id="IPR003439">
    <property type="entry name" value="ABC_transporter-like_ATP-bd"/>
</dbReference>
<protein>
    <submittedName>
        <fullName evidence="6">ATP-binding cassette domain-containing protein</fullName>
    </submittedName>
</protein>
<evidence type="ECO:0000313" key="7">
    <source>
        <dbReference type="Proteomes" id="UP000664096"/>
    </source>
</evidence>
<dbReference type="PROSITE" id="PS00211">
    <property type="entry name" value="ABC_TRANSPORTER_1"/>
    <property type="match status" value="1"/>
</dbReference>
<dbReference type="SUPFAM" id="SSF52540">
    <property type="entry name" value="P-loop containing nucleoside triphosphate hydrolases"/>
    <property type="match status" value="1"/>
</dbReference>
<evidence type="ECO:0000256" key="4">
    <source>
        <dbReference type="ARBA" id="ARBA00022840"/>
    </source>
</evidence>
<reference evidence="6" key="1">
    <citation type="submission" date="2020-12" db="EMBL/GenBank/DDBJ databases">
        <title>Oil enriched cultivation method for isolating marine PHA-producing bacteria.</title>
        <authorList>
            <person name="Zheng W."/>
            <person name="Yu S."/>
            <person name="Huang Y."/>
        </authorList>
    </citation>
    <scope>NUCLEOTIDE SEQUENCE</scope>
    <source>
        <strain evidence="6">SY-2-12</strain>
    </source>
</reference>
<evidence type="ECO:0000256" key="2">
    <source>
        <dbReference type="ARBA" id="ARBA00022448"/>
    </source>
</evidence>
<dbReference type="EMBL" id="JAEKJZ010000001">
    <property type="protein sequence ID" value="MBN9668910.1"/>
    <property type="molecule type" value="Genomic_DNA"/>
</dbReference>
<dbReference type="PROSITE" id="PS50893">
    <property type="entry name" value="ABC_TRANSPORTER_2"/>
    <property type="match status" value="1"/>
</dbReference>
<dbReference type="GO" id="GO:0005524">
    <property type="term" value="F:ATP binding"/>
    <property type="evidence" value="ECO:0007669"/>
    <property type="project" value="UniProtKB-KW"/>
</dbReference>
<evidence type="ECO:0000256" key="1">
    <source>
        <dbReference type="ARBA" id="ARBA00005417"/>
    </source>
</evidence>
<proteinExistence type="inferred from homology"/>
<evidence type="ECO:0000256" key="3">
    <source>
        <dbReference type="ARBA" id="ARBA00022741"/>
    </source>
</evidence>
<dbReference type="Proteomes" id="UP000664096">
    <property type="component" value="Unassembled WGS sequence"/>
</dbReference>
<dbReference type="InterPro" id="IPR017871">
    <property type="entry name" value="ABC_transporter-like_CS"/>
</dbReference>
<dbReference type="SMART" id="SM00382">
    <property type="entry name" value="AAA"/>
    <property type="match status" value="1"/>
</dbReference>
<dbReference type="RefSeq" id="WP_207138305.1">
    <property type="nucleotide sequence ID" value="NZ_JAEKJZ010000001.1"/>
</dbReference>
<gene>
    <name evidence="6" type="ORF">JF539_01090</name>
</gene>
<dbReference type="PANTHER" id="PTHR42788">
    <property type="entry name" value="TAURINE IMPORT ATP-BINDING PROTEIN-RELATED"/>
    <property type="match status" value="1"/>
</dbReference>
<keyword evidence="4 6" id="KW-0067">ATP-binding</keyword>
<comment type="caution">
    <text evidence="6">The sequence shown here is derived from an EMBL/GenBank/DDBJ whole genome shotgun (WGS) entry which is preliminary data.</text>
</comment>
<dbReference type="InterPro" id="IPR027417">
    <property type="entry name" value="P-loop_NTPase"/>
</dbReference>
<dbReference type="AlphaFoldDB" id="A0A939J2B5"/>
<keyword evidence="2" id="KW-0813">Transport</keyword>
<sequence>MMLFEAAHVTLRFDGAAQPVLHDFSWSLGKGESWWVSGASGCGKTTLLRLIAGLLAPTGGRVERHARRVGVAFSDIRLVPHLDLVANLALVRPDLRRNPALQQRLEEDLLFLGLDAVRHLPARDLSKGQQQRAALLRALVIVPDLLLLDEAASGLDDDNWRNARELVRRYREKDPFALVEVSHNPQRLLGKSGVCNCLPLSSAPEASSGEHVSAGP</sequence>